<dbReference type="InParanoid" id="A0A0J6WSV8"/>
<protein>
    <submittedName>
        <fullName evidence="1">Uncharacterized protein</fullName>
    </submittedName>
</protein>
<keyword evidence="2" id="KW-1185">Reference proteome</keyword>
<sequence length="346" mass="40325">MDTFGIWREKINMEKDLWQIIDEADAQNYGNLASRLKHDMEKSVQATVDKSPEPVRRDIGKASENLYEKMDQFSQAEQEYVPSPKTWLEYEPKHEAIKENLQNLRAIQKKTSSEQDIMAASNKTVDSFQQASIFLQTEYEKLVERERQVQMEMKQIKNIIEQMQTRGSSPENLQNLMVNGKKFVSDIENLCEDIHWQKPVIAAALWKEAREQVKQVYTGIQEMPDKIKTAVRDKAYSMVDQAVQKTSSIFDKGIQYLQLKKESILNLSPLEKKRQAAERGTQEENQTVEQQVVQRVPELVKGKRLPSIQDKGFDNKISIKKPRKVLLRVESKANMRNQEHERERSI</sequence>
<dbReference type="Proteomes" id="UP000036503">
    <property type="component" value="Unassembled WGS sequence"/>
</dbReference>
<name>A0A0J6WSV8_9FIRM</name>
<dbReference type="PATRIC" id="fig|1122219.3.peg.2657"/>
<dbReference type="EMBL" id="LEKT01000056">
    <property type="protein sequence ID" value="KMO85574.1"/>
    <property type="molecule type" value="Genomic_DNA"/>
</dbReference>
<reference evidence="1 2" key="1">
    <citation type="submission" date="2015-06" db="EMBL/GenBank/DDBJ databases">
        <title>Draft genome sequence of beer spoilage bacterium Megasphaera cerevisiae type strain 20462.</title>
        <authorList>
            <person name="Kutumbaka K."/>
            <person name="Pasmowitz J."/>
            <person name="Mategko J."/>
            <person name="Reyes D."/>
            <person name="Friedrich A."/>
            <person name="Han S."/>
            <person name="Martens-Habbena W."/>
            <person name="Neal-McKinney J."/>
            <person name="Janagama H.K."/>
            <person name="Nadala C."/>
            <person name="Samadpour M."/>
        </authorList>
    </citation>
    <scope>NUCLEOTIDE SEQUENCE [LARGE SCALE GENOMIC DNA]</scope>
    <source>
        <strain evidence="1 2">DSM 20462</strain>
    </source>
</reference>
<comment type="caution">
    <text evidence="1">The sequence shown here is derived from an EMBL/GenBank/DDBJ whole genome shotgun (WGS) entry which is preliminary data.</text>
</comment>
<proteinExistence type="predicted"/>
<evidence type="ECO:0000313" key="1">
    <source>
        <dbReference type="EMBL" id="KMO85574.1"/>
    </source>
</evidence>
<gene>
    <name evidence="1" type="ORF">AB840_12855</name>
</gene>
<evidence type="ECO:0000313" key="2">
    <source>
        <dbReference type="Proteomes" id="UP000036503"/>
    </source>
</evidence>
<organism evidence="1 2">
    <name type="scientific">Megasphaera cerevisiae DSM 20462</name>
    <dbReference type="NCBI Taxonomy" id="1122219"/>
    <lineage>
        <taxon>Bacteria</taxon>
        <taxon>Bacillati</taxon>
        <taxon>Bacillota</taxon>
        <taxon>Negativicutes</taxon>
        <taxon>Veillonellales</taxon>
        <taxon>Veillonellaceae</taxon>
        <taxon>Megasphaera</taxon>
    </lineage>
</organism>
<accession>A0A0J6WSV8</accession>
<dbReference type="AlphaFoldDB" id="A0A0J6WSV8"/>